<keyword evidence="3" id="KW-1185">Reference proteome</keyword>
<sequence length="132" mass="16156">MENKFIKVYKEIYQHDKYRCLDGDCIIYYSWLLDLNELSKKNAIDYTDSNGRVFVIFTEEDAYKYCNIKKGKLYRIKKKLKEVGLIDYEEQKVKKYGVSTPIYVTPYEHWKRKYENEEYNYTRVAFEMPDFN</sequence>
<evidence type="ECO:0000313" key="2">
    <source>
        <dbReference type="EMBL" id="ARK29043.1"/>
    </source>
</evidence>
<dbReference type="InterPro" id="IPR010724">
    <property type="entry name" value="RepA_N"/>
</dbReference>
<organism evidence="2 3">
    <name type="scientific">Halalkalibacter krulwichiae</name>
    <dbReference type="NCBI Taxonomy" id="199441"/>
    <lineage>
        <taxon>Bacteria</taxon>
        <taxon>Bacillati</taxon>
        <taxon>Bacillota</taxon>
        <taxon>Bacilli</taxon>
        <taxon>Bacillales</taxon>
        <taxon>Bacillaceae</taxon>
        <taxon>Halalkalibacter</taxon>
    </lineage>
</organism>
<evidence type="ECO:0000313" key="3">
    <source>
        <dbReference type="Proteomes" id="UP000193006"/>
    </source>
</evidence>
<proteinExistence type="predicted"/>
<evidence type="ECO:0000259" key="1">
    <source>
        <dbReference type="Pfam" id="PF06970"/>
    </source>
</evidence>
<gene>
    <name evidence="2" type="ORF">BkAM31D_03815</name>
</gene>
<protein>
    <recommendedName>
        <fullName evidence="1">Replication initiator A N-terminal domain-containing protein</fullName>
    </recommendedName>
</protein>
<dbReference type="AlphaFoldDB" id="A0A1X9MA48"/>
<reference evidence="2 3" key="1">
    <citation type="submission" date="2017-04" db="EMBL/GenBank/DDBJ databases">
        <title>Bacillus krulwichiae AM31D Genome sequencing and assembly.</title>
        <authorList>
            <person name="Krulwich T.A."/>
            <person name="Anastor L."/>
            <person name="Ehrlich R."/>
            <person name="Ehrlich G.D."/>
            <person name="Janto B."/>
        </authorList>
    </citation>
    <scope>NUCLEOTIDE SEQUENCE [LARGE SCALE GENOMIC DNA]</scope>
    <source>
        <strain evidence="2 3">AM31D</strain>
    </source>
</reference>
<dbReference type="Proteomes" id="UP000193006">
    <property type="component" value="Chromosome"/>
</dbReference>
<feature type="domain" description="Replication initiator A N-terminal" evidence="1">
    <location>
        <begin position="4"/>
        <end position="80"/>
    </location>
</feature>
<dbReference type="KEGG" id="bkw:BkAM31D_03815"/>
<dbReference type="Pfam" id="PF06970">
    <property type="entry name" value="RepA_N"/>
    <property type="match status" value="1"/>
</dbReference>
<dbReference type="RefSeq" id="WP_066161003.1">
    <property type="nucleotide sequence ID" value="NZ_CP020814.1"/>
</dbReference>
<dbReference type="EMBL" id="CP020814">
    <property type="protein sequence ID" value="ARK29043.1"/>
    <property type="molecule type" value="Genomic_DNA"/>
</dbReference>
<name>A0A1X9MA48_9BACI</name>
<accession>A0A1X9MA48</accession>